<dbReference type="AlphaFoldDB" id="A0A0L7D4K2"/>
<name>A0A0L7D4K2_BIFBR</name>
<protein>
    <submittedName>
        <fullName evidence="1">Uncharacterized protein</fullName>
    </submittedName>
</protein>
<comment type="caution">
    <text evidence="1">The sequence shown here is derived from an EMBL/GenBank/DDBJ whole genome shotgun (WGS) entry which is preliminary data.</text>
</comment>
<evidence type="ECO:0000313" key="2">
    <source>
        <dbReference type="Proteomes" id="UP000036802"/>
    </source>
</evidence>
<organism evidence="1 2">
    <name type="scientific">Bifidobacterium breve MCC 1114</name>
    <dbReference type="NCBI Taxonomy" id="1365964"/>
    <lineage>
        <taxon>Bacteria</taxon>
        <taxon>Bacillati</taxon>
        <taxon>Actinomycetota</taxon>
        <taxon>Actinomycetes</taxon>
        <taxon>Bifidobacteriales</taxon>
        <taxon>Bifidobacteriaceae</taxon>
        <taxon>Bifidobacterium</taxon>
    </lineage>
</organism>
<gene>
    <name evidence="1" type="ORF">BBM1114_00205</name>
</gene>
<dbReference type="RefSeq" id="WP_196332644.1">
    <property type="nucleotide sequence ID" value="NZ_AVQC01000002.1"/>
</dbReference>
<dbReference type="EMBL" id="AVQC01000002">
    <property type="protein sequence ID" value="KOA66934.1"/>
    <property type="molecule type" value="Genomic_DNA"/>
</dbReference>
<evidence type="ECO:0000313" key="1">
    <source>
        <dbReference type="EMBL" id="KOA66934.1"/>
    </source>
</evidence>
<sequence length="51" mass="5490">MPETITPLNDNSREVPAVASFSAERELNACYIRAVRHNALMPSTGASAENS</sequence>
<proteinExistence type="predicted"/>
<reference evidence="1 2" key="1">
    <citation type="journal article" date="2015" name="Int J Genomics">
        <title>Comparative Genomics Revealed Genetic Diversity and Species/Strain-Level Differences in Carbohydrate Metabolism of Three Probiotic Bifidobacterial Species.</title>
        <authorList>
            <person name="Odamaki T."/>
            <person name="Horigome A."/>
            <person name="Sugahara H."/>
            <person name="Hashikura N."/>
            <person name="Minami J."/>
            <person name="Xiao J.Z."/>
            <person name="Abe F."/>
        </authorList>
    </citation>
    <scope>NUCLEOTIDE SEQUENCE [LARGE SCALE GENOMIC DNA]</scope>
    <source>
        <strain evidence="1 2">MCC 1114</strain>
    </source>
</reference>
<dbReference type="Proteomes" id="UP000036802">
    <property type="component" value="Unassembled WGS sequence"/>
</dbReference>
<accession>A0A0L7D4K2</accession>
<dbReference type="PATRIC" id="fig|1365964.3.peg.47"/>